<reference evidence="3" key="1">
    <citation type="journal article" date="2011" name="Nat. Genet.">
        <title>The Arabidopsis lyrata genome sequence and the basis of rapid genome size change.</title>
        <authorList>
            <person name="Hu T.T."/>
            <person name="Pattyn P."/>
            <person name="Bakker E.G."/>
            <person name="Cao J."/>
            <person name="Cheng J.-F."/>
            <person name="Clark R.M."/>
            <person name="Fahlgren N."/>
            <person name="Fawcett J.A."/>
            <person name="Grimwood J."/>
            <person name="Gundlach H."/>
            <person name="Haberer G."/>
            <person name="Hollister J.D."/>
            <person name="Ossowski S."/>
            <person name="Ottilar R.P."/>
            <person name="Salamov A.A."/>
            <person name="Schneeberger K."/>
            <person name="Spannagl M."/>
            <person name="Wang X."/>
            <person name="Yang L."/>
            <person name="Nasrallah M.E."/>
            <person name="Bergelson J."/>
            <person name="Carrington J.C."/>
            <person name="Gaut B.S."/>
            <person name="Schmutz J."/>
            <person name="Mayer K.F.X."/>
            <person name="Van de Peer Y."/>
            <person name="Grigoriev I.V."/>
            <person name="Nordborg M."/>
            <person name="Weigel D."/>
            <person name="Guo Y.-L."/>
        </authorList>
    </citation>
    <scope>NUCLEOTIDE SEQUENCE [LARGE SCALE GENOMIC DNA]</scope>
    <source>
        <strain evidence="3">cv. MN47</strain>
    </source>
</reference>
<keyword evidence="1" id="KW-0732">Signal</keyword>
<name>D7LCQ0_ARALL</name>
<evidence type="ECO:0000313" key="2">
    <source>
        <dbReference type="EMBL" id="EFH55181.1"/>
    </source>
</evidence>
<dbReference type="AlphaFoldDB" id="D7LCQ0"/>
<organism evidence="3">
    <name type="scientific">Arabidopsis lyrata subsp. lyrata</name>
    <name type="common">Lyre-leaved rock-cress</name>
    <dbReference type="NCBI Taxonomy" id="81972"/>
    <lineage>
        <taxon>Eukaryota</taxon>
        <taxon>Viridiplantae</taxon>
        <taxon>Streptophyta</taxon>
        <taxon>Embryophyta</taxon>
        <taxon>Tracheophyta</taxon>
        <taxon>Spermatophyta</taxon>
        <taxon>Magnoliopsida</taxon>
        <taxon>eudicotyledons</taxon>
        <taxon>Gunneridae</taxon>
        <taxon>Pentapetalae</taxon>
        <taxon>rosids</taxon>
        <taxon>malvids</taxon>
        <taxon>Brassicales</taxon>
        <taxon>Brassicaceae</taxon>
        <taxon>Camelineae</taxon>
        <taxon>Arabidopsis</taxon>
    </lineage>
</organism>
<accession>D7LCQ0</accession>
<evidence type="ECO:0000313" key="3">
    <source>
        <dbReference type="Proteomes" id="UP000008694"/>
    </source>
</evidence>
<dbReference type="HOGENOM" id="CLU_2609305_0_0_1"/>
<feature type="chain" id="PRO_5003102570" evidence="1">
    <location>
        <begin position="19"/>
        <end position="79"/>
    </location>
</feature>
<protein>
    <submittedName>
        <fullName evidence="2">Predicted protein</fullName>
    </submittedName>
</protein>
<keyword evidence="3" id="KW-1185">Reference proteome</keyword>
<evidence type="ECO:0000256" key="1">
    <source>
        <dbReference type="SAM" id="SignalP"/>
    </source>
</evidence>
<sequence>MMLFVVVVSCLDFFVILDLEIGDFQESSVVVFGSVLEVLLTHLSRLSGFEILVLSFERSALIVIGRGRCYLRVGRKHSW</sequence>
<feature type="signal peptide" evidence="1">
    <location>
        <begin position="1"/>
        <end position="18"/>
    </location>
</feature>
<dbReference type="Gramene" id="scaffold_400814.1">
    <property type="protein sequence ID" value="scaffold_400814.1"/>
    <property type="gene ID" value="scaffold_400814.1"/>
</dbReference>
<proteinExistence type="predicted"/>
<dbReference type="EMBL" id="GL348716">
    <property type="protein sequence ID" value="EFH55181.1"/>
    <property type="molecule type" value="Genomic_DNA"/>
</dbReference>
<gene>
    <name evidence="2" type="ORF">ARALYDRAFT_901313</name>
</gene>
<dbReference type="Proteomes" id="UP000008694">
    <property type="component" value="Unassembled WGS sequence"/>
</dbReference>